<dbReference type="Proteomes" id="UP000692954">
    <property type="component" value="Unassembled WGS sequence"/>
</dbReference>
<name>A0A8S1R1H2_9CILI</name>
<dbReference type="PANTHER" id="PTHR46210:SF1">
    <property type="entry name" value="FHA DOMAIN-CONTAINING PROTEIN"/>
    <property type="match status" value="1"/>
</dbReference>
<comment type="caution">
    <text evidence="1">The sequence shown here is derived from an EMBL/GenBank/DDBJ whole genome shotgun (WGS) entry which is preliminary data.</text>
</comment>
<evidence type="ECO:0000313" key="1">
    <source>
        <dbReference type="EMBL" id="CAD8120420.1"/>
    </source>
</evidence>
<proteinExistence type="predicted"/>
<dbReference type="OrthoDB" id="264354at2759"/>
<evidence type="ECO:0000313" key="3">
    <source>
        <dbReference type="Proteomes" id="UP000692954"/>
    </source>
</evidence>
<dbReference type="EMBL" id="CAJJDN010000126">
    <property type="protein sequence ID" value="CAD8120422.1"/>
    <property type="molecule type" value="Genomic_DNA"/>
</dbReference>
<dbReference type="EMBL" id="CAJJDN010000126">
    <property type="protein sequence ID" value="CAD8120420.1"/>
    <property type="molecule type" value="Genomic_DNA"/>
</dbReference>
<keyword evidence="3" id="KW-1185">Reference proteome</keyword>
<reference evidence="1" key="1">
    <citation type="submission" date="2021-01" db="EMBL/GenBank/DDBJ databases">
        <authorList>
            <consortium name="Genoscope - CEA"/>
            <person name="William W."/>
        </authorList>
    </citation>
    <scope>NUCLEOTIDE SEQUENCE</scope>
</reference>
<dbReference type="PANTHER" id="PTHR46210">
    <property type="entry name" value="FHA DOMAIN-CONTAINING PROTEIN"/>
    <property type="match status" value="1"/>
</dbReference>
<sequence length="142" mass="16664">MKAVTWQKDSHGLFDYEISLLTVEKHVIMQEQKVYRLGQEVTTHLPESEQKESQQYLTAVEEQDHKFFIKPSRYDENEKFLIVNSLKNSQGEQKGYIMEAGDIIKLGRMEYVILETKNKDNLVNQANSKMLKEYFEQKSGLV</sequence>
<protein>
    <submittedName>
        <fullName evidence="1">Uncharacterized protein</fullName>
    </submittedName>
</protein>
<dbReference type="AlphaFoldDB" id="A0A8S1R1H2"/>
<accession>A0A8S1R1H2</accession>
<organism evidence="1 3">
    <name type="scientific">Paramecium sonneborni</name>
    <dbReference type="NCBI Taxonomy" id="65129"/>
    <lineage>
        <taxon>Eukaryota</taxon>
        <taxon>Sar</taxon>
        <taxon>Alveolata</taxon>
        <taxon>Ciliophora</taxon>
        <taxon>Intramacronucleata</taxon>
        <taxon>Oligohymenophorea</taxon>
        <taxon>Peniculida</taxon>
        <taxon>Parameciidae</taxon>
        <taxon>Paramecium</taxon>
    </lineage>
</organism>
<evidence type="ECO:0000313" key="2">
    <source>
        <dbReference type="EMBL" id="CAD8120422.1"/>
    </source>
</evidence>
<gene>
    <name evidence="1" type="ORF">PSON_ATCC_30995.1.T1260057</name>
    <name evidence="2" type="ORF">PSON_ATCC_30995.1.T1260059</name>
</gene>